<dbReference type="OrthoDB" id="287401at2759"/>
<dbReference type="EMBL" id="CAJJDP010000066">
    <property type="protein sequence ID" value="CAD8176765.1"/>
    <property type="molecule type" value="Genomic_DNA"/>
</dbReference>
<keyword evidence="2" id="KW-1185">Reference proteome</keyword>
<accession>A0A8S1VKJ9</accession>
<dbReference type="Proteomes" id="UP000683925">
    <property type="component" value="Unassembled WGS sequence"/>
</dbReference>
<dbReference type="AlphaFoldDB" id="A0A8S1VKJ9"/>
<organism evidence="1 2">
    <name type="scientific">Paramecium octaurelia</name>
    <dbReference type="NCBI Taxonomy" id="43137"/>
    <lineage>
        <taxon>Eukaryota</taxon>
        <taxon>Sar</taxon>
        <taxon>Alveolata</taxon>
        <taxon>Ciliophora</taxon>
        <taxon>Intramacronucleata</taxon>
        <taxon>Oligohymenophorea</taxon>
        <taxon>Peniculida</taxon>
        <taxon>Parameciidae</taxon>
        <taxon>Paramecium</taxon>
    </lineage>
</organism>
<protein>
    <submittedName>
        <fullName evidence="1">Uncharacterized protein</fullName>
    </submittedName>
</protein>
<sequence length="107" mass="12410">MLAQSPNFKMKQMTPLSVHQKYLIEDEPDDEIFELEDNTKISFNERMIVCSYKPWQNVIQLQKTIEKLKGYDNINWINPALSGGSGIPSRSILKNSSLIKLDLFYQT</sequence>
<gene>
    <name evidence="1" type="ORF">POCTA_138.1.T0670257</name>
</gene>
<proteinExistence type="predicted"/>
<name>A0A8S1VKJ9_PAROT</name>
<comment type="caution">
    <text evidence="1">The sequence shown here is derived from an EMBL/GenBank/DDBJ whole genome shotgun (WGS) entry which is preliminary data.</text>
</comment>
<evidence type="ECO:0000313" key="1">
    <source>
        <dbReference type="EMBL" id="CAD8176765.1"/>
    </source>
</evidence>
<dbReference type="OMA" id="YDNINWI"/>
<reference evidence="1" key="1">
    <citation type="submission" date="2021-01" db="EMBL/GenBank/DDBJ databases">
        <authorList>
            <consortium name="Genoscope - CEA"/>
            <person name="William W."/>
        </authorList>
    </citation>
    <scope>NUCLEOTIDE SEQUENCE</scope>
</reference>
<evidence type="ECO:0000313" key="2">
    <source>
        <dbReference type="Proteomes" id="UP000683925"/>
    </source>
</evidence>